<reference evidence="2" key="1">
    <citation type="journal article" date="2019" name="bioRxiv">
        <title>The Genome of the Zebra Mussel, Dreissena polymorpha: A Resource for Invasive Species Research.</title>
        <authorList>
            <person name="McCartney M.A."/>
            <person name="Auch B."/>
            <person name="Kono T."/>
            <person name="Mallez S."/>
            <person name="Zhang Y."/>
            <person name="Obille A."/>
            <person name="Becker A."/>
            <person name="Abrahante J.E."/>
            <person name="Garbe J."/>
            <person name="Badalamenti J.P."/>
            <person name="Herman A."/>
            <person name="Mangelson H."/>
            <person name="Liachko I."/>
            <person name="Sullivan S."/>
            <person name="Sone E.D."/>
            <person name="Koren S."/>
            <person name="Silverstein K.A.T."/>
            <person name="Beckman K.B."/>
            <person name="Gohl D.M."/>
        </authorList>
    </citation>
    <scope>NUCLEOTIDE SEQUENCE</scope>
    <source>
        <strain evidence="2">Duluth1</strain>
        <tissue evidence="2">Whole animal</tissue>
    </source>
</reference>
<keyword evidence="3" id="KW-1185">Reference proteome</keyword>
<feature type="compositionally biased region" description="Basic and acidic residues" evidence="1">
    <location>
        <begin position="63"/>
        <end position="74"/>
    </location>
</feature>
<feature type="region of interest" description="Disordered" evidence="1">
    <location>
        <begin position="61"/>
        <end position="106"/>
    </location>
</feature>
<protein>
    <submittedName>
        <fullName evidence="2">Uncharacterized protein</fullName>
    </submittedName>
</protein>
<evidence type="ECO:0000313" key="3">
    <source>
        <dbReference type="Proteomes" id="UP000828390"/>
    </source>
</evidence>
<comment type="caution">
    <text evidence="2">The sequence shown here is derived from an EMBL/GenBank/DDBJ whole genome shotgun (WGS) entry which is preliminary data.</text>
</comment>
<feature type="region of interest" description="Disordered" evidence="1">
    <location>
        <begin position="1"/>
        <end position="45"/>
    </location>
</feature>
<dbReference type="EMBL" id="JAIWYP010000011">
    <property type="protein sequence ID" value="KAH3733211.1"/>
    <property type="molecule type" value="Genomic_DNA"/>
</dbReference>
<organism evidence="2 3">
    <name type="scientific">Dreissena polymorpha</name>
    <name type="common">Zebra mussel</name>
    <name type="synonym">Mytilus polymorpha</name>
    <dbReference type="NCBI Taxonomy" id="45954"/>
    <lineage>
        <taxon>Eukaryota</taxon>
        <taxon>Metazoa</taxon>
        <taxon>Spiralia</taxon>
        <taxon>Lophotrochozoa</taxon>
        <taxon>Mollusca</taxon>
        <taxon>Bivalvia</taxon>
        <taxon>Autobranchia</taxon>
        <taxon>Heteroconchia</taxon>
        <taxon>Euheterodonta</taxon>
        <taxon>Imparidentia</taxon>
        <taxon>Neoheterodontei</taxon>
        <taxon>Myida</taxon>
        <taxon>Dreissenoidea</taxon>
        <taxon>Dreissenidae</taxon>
        <taxon>Dreissena</taxon>
    </lineage>
</organism>
<reference evidence="2" key="2">
    <citation type="submission" date="2020-11" db="EMBL/GenBank/DDBJ databases">
        <authorList>
            <person name="McCartney M.A."/>
            <person name="Auch B."/>
            <person name="Kono T."/>
            <person name="Mallez S."/>
            <person name="Becker A."/>
            <person name="Gohl D.M."/>
            <person name="Silverstein K.A.T."/>
            <person name="Koren S."/>
            <person name="Bechman K.B."/>
            <person name="Herman A."/>
            <person name="Abrahante J.E."/>
            <person name="Garbe J."/>
        </authorList>
    </citation>
    <scope>NUCLEOTIDE SEQUENCE</scope>
    <source>
        <strain evidence="2">Duluth1</strain>
        <tissue evidence="2">Whole animal</tissue>
    </source>
</reference>
<evidence type="ECO:0000256" key="1">
    <source>
        <dbReference type="SAM" id="MobiDB-lite"/>
    </source>
</evidence>
<dbReference type="AlphaFoldDB" id="A0A9D4HW30"/>
<gene>
    <name evidence="2" type="ORF">DPMN_039636</name>
</gene>
<accession>A0A9D4HW30</accession>
<evidence type="ECO:0000313" key="2">
    <source>
        <dbReference type="EMBL" id="KAH3733211.1"/>
    </source>
</evidence>
<name>A0A9D4HW30_DREPO</name>
<proteinExistence type="predicted"/>
<sequence length="120" mass="13925">MNEAEKEMVEQKRRAEKEERRRKRRERREEKRPRKETDFLNAGLSAIHDISQPGVLKFMDSYAGKEEKGPRELDPSNGEGSQARARPCTAPQMSRSPKVIDQTDMQDTEDIIEAKLPAWN</sequence>
<feature type="compositionally biased region" description="Basic and acidic residues" evidence="1">
    <location>
        <begin position="27"/>
        <end position="38"/>
    </location>
</feature>
<dbReference type="Proteomes" id="UP000828390">
    <property type="component" value="Unassembled WGS sequence"/>
</dbReference>
<feature type="compositionally biased region" description="Basic and acidic residues" evidence="1">
    <location>
        <begin position="1"/>
        <end position="19"/>
    </location>
</feature>